<name>A0AAV7KZR6_PLEWA</name>
<gene>
    <name evidence="6" type="ORF">NDU88_005108</name>
</gene>
<feature type="region of interest" description="Disordered" evidence="5">
    <location>
        <begin position="391"/>
        <end position="417"/>
    </location>
</feature>
<dbReference type="SUPFAM" id="SSF53067">
    <property type="entry name" value="Actin-like ATPase domain"/>
    <property type="match status" value="2"/>
</dbReference>
<feature type="compositionally biased region" description="Low complexity" evidence="5">
    <location>
        <begin position="38"/>
        <end position="52"/>
    </location>
</feature>
<organism evidence="6 7">
    <name type="scientific">Pleurodeles waltl</name>
    <name type="common">Iberian ribbed newt</name>
    <dbReference type="NCBI Taxonomy" id="8319"/>
    <lineage>
        <taxon>Eukaryota</taxon>
        <taxon>Metazoa</taxon>
        <taxon>Chordata</taxon>
        <taxon>Craniata</taxon>
        <taxon>Vertebrata</taxon>
        <taxon>Euteleostomi</taxon>
        <taxon>Amphibia</taxon>
        <taxon>Batrachia</taxon>
        <taxon>Caudata</taxon>
        <taxon>Salamandroidea</taxon>
        <taxon>Salamandridae</taxon>
        <taxon>Pleurodelinae</taxon>
        <taxon>Pleurodeles</taxon>
    </lineage>
</organism>
<comment type="similarity">
    <text evidence="2 4">Belongs to the actin family.</text>
</comment>
<evidence type="ECO:0000256" key="4">
    <source>
        <dbReference type="RuleBase" id="RU000487"/>
    </source>
</evidence>
<evidence type="ECO:0000256" key="2">
    <source>
        <dbReference type="ARBA" id="ARBA00006752"/>
    </source>
</evidence>
<dbReference type="EMBL" id="JANPWB010000016">
    <property type="protein sequence ID" value="KAJ1084971.1"/>
    <property type="molecule type" value="Genomic_DNA"/>
</dbReference>
<keyword evidence="7" id="KW-1185">Reference proteome</keyword>
<reference evidence="6" key="1">
    <citation type="journal article" date="2022" name="bioRxiv">
        <title>Sequencing and chromosome-scale assembly of the giantPleurodeles waltlgenome.</title>
        <authorList>
            <person name="Brown T."/>
            <person name="Elewa A."/>
            <person name="Iarovenko S."/>
            <person name="Subramanian E."/>
            <person name="Araus A.J."/>
            <person name="Petzold A."/>
            <person name="Susuki M."/>
            <person name="Suzuki K.-i.T."/>
            <person name="Hayashi T."/>
            <person name="Toyoda A."/>
            <person name="Oliveira C."/>
            <person name="Osipova E."/>
            <person name="Leigh N.D."/>
            <person name="Simon A."/>
            <person name="Yun M.H."/>
        </authorList>
    </citation>
    <scope>NUCLEOTIDE SEQUENCE</scope>
    <source>
        <strain evidence="6">20211129_DDA</strain>
        <tissue evidence="6">Liver</tissue>
    </source>
</reference>
<evidence type="ECO:0000256" key="5">
    <source>
        <dbReference type="SAM" id="MobiDB-lite"/>
    </source>
</evidence>
<dbReference type="GO" id="GO:0005856">
    <property type="term" value="C:cytoskeleton"/>
    <property type="evidence" value="ECO:0007669"/>
    <property type="project" value="UniProtKB-SubCell"/>
</dbReference>
<feature type="compositionally biased region" description="Polar residues" evidence="5">
    <location>
        <begin position="408"/>
        <end position="417"/>
    </location>
</feature>
<keyword evidence="3" id="KW-0963">Cytoplasm</keyword>
<protein>
    <submittedName>
        <fullName evidence="6">Uncharacterized protein</fullName>
    </submittedName>
</protein>
<dbReference type="Proteomes" id="UP001066276">
    <property type="component" value="Chromosome 12"/>
</dbReference>
<evidence type="ECO:0000256" key="3">
    <source>
        <dbReference type="ARBA" id="ARBA00023212"/>
    </source>
</evidence>
<dbReference type="InterPro" id="IPR043129">
    <property type="entry name" value="ATPase_NBD"/>
</dbReference>
<dbReference type="FunFam" id="3.90.640.10:FF:000007">
    <property type="entry name" value="Actin like 7B"/>
    <property type="match status" value="1"/>
</dbReference>
<dbReference type="InterPro" id="IPR004000">
    <property type="entry name" value="Actin"/>
</dbReference>
<proteinExistence type="inferred from homology"/>
<comment type="caution">
    <text evidence="6">The sequence shown here is derived from an EMBL/GenBank/DDBJ whole genome shotgun (WGS) entry which is preliminary data.</text>
</comment>
<dbReference type="PANTHER" id="PTHR11937">
    <property type="entry name" value="ACTIN"/>
    <property type="match status" value="1"/>
</dbReference>
<dbReference type="Pfam" id="PF00022">
    <property type="entry name" value="Actin"/>
    <property type="match status" value="1"/>
</dbReference>
<comment type="subcellular location">
    <subcellularLocation>
        <location evidence="1">Cytoplasm</location>
        <location evidence="1">Cytoskeleton</location>
    </subcellularLocation>
</comment>
<accession>A0AAV7KZR6</accession>
<evidence type="ECO:0000256" key="1">
    <source>
        <dbReference type="ARBA" id="ARBA00004245"/>
    </source>
</evidence>
<evidence type="ECO:0000313" key="6">
    <source>
        <dbReference type="EMBL" id="KAJ1084971.1"/>
    </source>
</evidence>
<dbReference type="AlphaFoldDB" id="A0AAV7KZR6"/>
<evidence type="ECO:0000313" key="7">
    <source>
        <dbReference type="Proteomes" id="UP001066276"/>
    </source>
</evidence>
<sequence>MFSRSPRTPPSPQVLRSSSAGKKLLADKVPLTENMDVSPTETPAAASASNETLRSVHPVKKTGAVVMDTGTGTCKAGFAGQATPLSIVDTVISYPLGKSLKCGNIREPYFVGQLAWEQPDVRIVEPVRHGIITDWDAVETLWRNIFYHGLRASPEEHAILLSDPPLCPTTNREKMVEVAFESLGCPGMYIAYQSILSAYSYGKISGLVVESGYAVTHTVPVLQGYNLPHATERMDHAGKDLTENLLNTLFQFSDAFKDNARHIVEDIKRKCCYVTLDYESELNLPENHYLVDYQLPDGQVITLGKERFQCPEALFKPPKVVGVDQTGIHNMAETSLKKVSEEARKGREAIYCPVFVVLQCSRGLTCVRWEEEVDRDTKRRNDVKVYSIKTRTRDHSSSERLLEKRSNDTSATIESHQ</sequence>
<feature type="compositionally biased region" description="Basic and acidic residues" evidence="5">
    <location>
        <begin position="391"/>
        <end position="407"/>
    </location>
</feature>
<feature type="region of interest" description="Disordered" evidence="5">
    <location>
        <begin position="1"/>
        <end position="53"/>
    </location>
</feature>
<dbReference type="Gene3D" id="3.90.640.10">
    <property type="entry name" value="Actin, Chain A, domain 4"/>
    <property type="match status" value="1"/>
</dbReference>
<dbReference type="FunFam" id="3.30.420.40:FF:000050">
    <property type="entry name" value="Actin, alpha skeletal muscle"/>
    <property type="match status" value="1"/>
</dbReference>
<dbReference type="Gene3D" id="3.30.420.40">
    <property type="match status" value="2"/>
</dbReference>
<dbReference type="SMART" id="SM00268">
    <property type="entry name" value="ACTIN"/>
    <property type="match status" value="1"/>
</dbReference>
<dbReference type="PRINTS" id="PR00190">
    <property type="entry name" value="ACTIN"/>
</dbReference>
<keyword evidence="3" id="KW-0206">Cytoskeleton</keyword>